<proteinExistence type="predicted"/>
<name>A0A7G6X579_9ACTN</name>
<dbReference type="SUPFAM" id="SSF47240">
    <property type="entry name" value="Ferritin-like"/>
    <property type="match status" value="1"/>
</dbReference>
<dbReference type="PANTHER" id="PTHR31694">
    <property type="entry name" value="DESICCATION-LIKE PROTEIN"/>
    <property type="match status" value="1"/>
</dbReference>
<sequence length="220" mass="23204">MGIKTIFGGRPVLEFADEHSRRSFLRNAALIGVGVTYVATRAGDPVAFGTADRGFAKNDANASDLDILNYALTLEYLESAFYTAGLKAKLLKGRDLDLVDPIQQHEADHVNVVRSTIVQLGGKPVAQPKVKFPAGTFASRASFLKTAGVFEELGVKAYHGQVPLVKSPDLLGAAASIAGVESRHAAIIAQITGGNPFPAPIEAHLAMGPVLQAAMPFIAK</sequence>
<evidence type="ECO:0000313" key="2">
    <source>
        <dbReference type="Proteomes" id="UP000515563"/>
    </source>
</evidence>
<dbReference type="InterPro" id="IPR052965">
    <property type="entry name" value="Pigment-catalase-like"/>
</dbReference>
<dbReference type="Pfam" id="PF13668">
    <property type="entry name" value="Ferritin_2"/>
    <property type="match status" value="1"/>
</dbReference>
<gene>
    <name evidence="1" type="ORF">F1D05_30080</name>
</gene>
<dbReference type="KEGG" id="kqi:F1D05_30080"/>
<dbReference type="RefSeq" id="WP_185443795.1">
    <property type="nucleotide sequence ID" value="NZ_CP043661.1"/>
</dbReference>
<protein>
    <submittedName>
        <fullName evidence="1">Ferritin-like domain-containing protein</fullName>
    </submittedName>
</protein>
<organism evidence="1 2">
    <name type="scientific">Kribbella qitaiheensis</name>
    <dbReference type="NCBI Taxonomy" id="1544730"/>
    <lineage>
        <taxon>Bacteria</taxon>
        <taxon>Bacillati</taxon>
        <taxon>Actinomycetota</taxon>
        <taxon>Actinomycetes</taxon>
        <taxon>Propionibacteriales</taxon>
        <taxon>Kribbellaceae</taxon>
        <taxon>Kribbella</taxon>
    </lineage>
</organism>
<dbReference type="CDD" id="cd00657">
    <property type="entry name" value="Ferritin_like"/>
    <property type="match status" value="1"/>
</dbReference>
<dbReference type="AlphaFoldDB" id="A0A7G6X579"/>
<dbReference type="PANTHER" id="PTHR31694:SF26">
    <property type="entry name" value="OS05G0151100 PROTEIN"/>
    <property type="match status" value="1"/>
</dbReference>
<evidence type="ECO:0000313" key="1">
    <source>
        <dbReference type="EMBL" id="QNE21394.1"/>
    </source>
</evidence>
<keyword evidence="2" id="KW-1185">Reference proteome</keyword>
<accession>A0A7G6X579</accession>
<reference evidence="1 2" key="2">
    <citation type="journal article" date="2020" name="Microbiol. Resour. Announc.">
        <title>Antarctic desert soil bacteria exhibit high novel natural product potential, evaluated through long-read genome sequencing and comparative genomics.</title>
        <authorList>
            <person name="Benaud N."/>
            <person name="Edwards R.J."/>
            <person name="Amos T.G."/>
            <person name="D'Agostino P.M."/>
            <person name="Gutierrez-Chavez C."/>
            <person name="Montgomery K."/>
            <person name="Nicetic I."/>
            <person name="Ferrari B.C."/>
        </authorList>
    </citation>
    <scope>NUCLEOTIDE SEQUENCE [LARGE SCALE GENOMIC DNA]</scope>
    <source>
        <strain evidence="1 2">SPB151</strain>
    </source>
</reference>
<dbReference type="EMBL" id="CP043661">
    <property type="protein sequence ID" value="QNE21394.1"/>
    <property type="molecule type" value="Genomic_DNA"/>
</dbReference>
<dbReference type="Proteomes" id="UP000515563">
    <property type="component" value="Chromosome"/>
</dbReference>
<dbReference type="Gene3D" id="1.20.1260.10">
    <property type="match status" value="1"/>
</dbReference>
<reference evidence="2" key="1">
    <citation type="submission" date="2019-09" db="EMBL/GenBank/DDBJ databases">
        <title>Antimicrobial potential of Antarctic Bacteria.</title>
        <authorList>
            <person name="Benaud N."/>
            <person name="Edwards R.J."/>
            <person name="Ferrari B.C."/>
        </authorList>
    </citation>
    <scope>NUCLEOTIDE SEQUENCE [LARGE SCALE GENOMIC DNA]</scope>
    <source>
        <strain evidence="2">SPB151</strain>
    </source>
</reference>
<dbReference type="InterPro" id="IPR009078">
    <property type="entry name" value="Ferritin-like_SF"/>
</dbReference>
<dbReference type="InterPro" id="IPR012347">
    <property type="entry name" value="Ferritin-like"/>
</dbReference>